<feature type="domain" description="DUF397" evidence="1">
    <location>
        <begin position="17"/>
        <end position="60"/>
    </location>
</feature>
<dbReference type="InterPro" id="IPR007278">
    <property type="entry name" value="DUF397"/>
</dbReference>
<gene>
    <name evidence="2" type="ORF">Plo01_11210</name>
</gene>
<keyword evidence="3" id="KW-1185">Reference proteome</keyword>
<dbReference type="RefSeq" id="WP_203889415.1">
    <property type="nucleotide sequence ID" value="NZ_BOOH01000011.1"/>
</dbReference>
<reference evidence="2 3" key="1">
    <citation type="submission" date="2021-01" db="EMBL/GenBank/DDBJ databases">
        <title>Whole genome shotgun sequence of Planobispora longispora NBRC 13918.</title>
        <authorList>
            <person name="Komaki H."/>
            <person name="Tamura T."/>
        </authorList>
    </citation>
    <scope>NUCLEOTIDE SEQUENCE [LARGE SCALE GENOMIC DNA]</scope>
    <source>
        <strain evidence="2 3">NBRC 13918</strain>
    </source>
</reference>
<evidence type="ECO:0000313" key="3">
    <source>
        <dbReference type="Proteomes" id="UP000616724"/>
    </source>
</evidence>
<comment type="caution">
    <text evidence="2">The sequence shown here is derived from an EMBL/GenBank/DDBJ whole genome shotgun (WGS) entry which is preliminary data.</text>
</comment>
<name>A0A8J3RFC2_9ACTN</name>
<protein>
    <recommendedName>
        <fullName evidence="1">DUF397 domain-containing protein</fullName>
    </recommendedName>
</protein>
<evidence type="ECO:0000259" key="1">
    <source>
        <dbReference type="Pfam" id="PF04149"/>
    </source>
</evidence>
<evidence type="ECO:0000313" key="2">
    <source>
        <dbReference type="EMBL" id="GIH74692.1"/>
    </source>
</evidence>
<dbReference type="AlphaFoldDB" id="A0A8J3RFC2"/>
<sequence length="84" mass="9574">MTGKTPFNPSAWHRPCNGGSCVELAFDGSRVGVRDSKDDGTGSVLTFTADEWAAFVRAVRRGRFDIAWFRRARRRARLFSRRRP</sequence>
<organism evidence="2 3">
    <name type="scientific">Planobispora longispora</name>
    <dbReference type="NCBI Taxonomy" id="28887"/>
    <lineage>
        <taxon>Bacteria</taxon>
        <taxon>Bacillati</taxon>
        <taxon>Actinomycetota</taxon>
        <taxon>Actinomycetes</taxon>
        <taxon>Streptosporangiales</taxon>
        <taxon>Streptosporangiaceae</taxon>
        <taxon>Planobispora</taxon>
    </lineage>
</organism>
<proteinExistence type="predicted"/>
<dbReference type="EMBL" id="BOOH01000011">
    <property type="protein sequence ID" value="GIH74692.1"/>
    <property type="molecule type" value="Genomic_DNA"/>
</dbReference>
<dbReference type="Pfam" id="PF04149">
    <property type="entry name" value="DUF397"/>
    <property type="match status" value="1"/>
</dbReference>
<accession>A0A8J3RFC2</accession>
<dbReference type="Proteomes" id="UP000616724">
    <property type="component" value="Unassembled WGS sequence"/>
</dbReference>